<gene>
    <name evidence="5" type="ORF">B0G85_0517</name>
</gene>
<dbReference type="InterPro" id="IPR028978">
    <property type="entry name" value="Chorismate_lyase_/UTRA_dom_sf"/>
</dbReference>
<keyword evidence="3" id="KW-0804">Transcription</keyword>
<organism evidence="5 6">
    <name type="scientific">Polynucleobacter brandtiae</name>
    <dbReference type="NCBI Taxonomy" id="1938816"/>
    <lineage>
        <taxon>Bacteria</taxon>
        <taxon>Pseudomonadati</taxon>
        <taxon>Pseudomonadota</taxon>
        <taxon>Betaproteobacteria</taxon>
        <taxon>Burkholderiales</taxon>
        <taxon>Burkholderiaceae</taxon>
        <taxon>Polynucleobacter</taxon>
    </lineage>
</organism>
<evidence type="ECO:0000256" key="3">
    <source>
        <dbReference type="ARBA" id="ARBA00023163"/>
    </source>
</evidence>
<dbReference type="SMART" id="SM00866">
    <property type="entry name" value="UTRA"/>
    <property type="match status" value="1"/>
</dbReference>
<dbReference type="GO" id="GO:0003700">
    <property type="term" value="F:DNA-binding transcription factor activity"/>
    <property type="evidence" value="ECO:0007669"/>
    <property type="project" value="InterPro"/>
</dbReference>
<comment type="caution">
    <text evidence="5">The sequence shown here is derived from an EMBL/GenBank/DDBJ whole genome shotgun (WGS) entry which is preliminary data.</text>
</comment>
<reference evidence="5 6" key="1">
    <citation type="submission" date="2017-11" db="EMBL/GenBank/DDBJ databases">
        <title>Genomic Encyclopedia of Type Strains, Phase III (KMG-III): the genomes of soil and plant-associated and newly described type strains.</title>
        <authorList>
            <person name="Whitman W."/>
        </authorList>
    </citation>
    <scope>NUCLEOTIDE SEQUENCE [LARGE SCALE GENOMIC DNA]</scope>
    <source>
        <strain evidence="5 6">UB-Domo-W1</strain>
    </source>
</reference>
<dbReference type="PROSITE" id="PS50949">
    <property type="entry name" value="HTH_GNTR"/>
    <property type="match status" value="1"/>
</dbReference>
<dbReference type="SUPFAM" id="SSF64288">
    <property type="entry name" value="Chorismate lyase-like"/>
    <property type="match status" value="1"/>
</dbReference>
<dbReference type="CDD" id="cd07377">
    <property type="entry name" value="WHTH_GntR"/>
    <property type="match status" value="1"/>
</dbReference>
<dbReference type="InterPro" id="IPR011663">
    <property type="entry name" value="UTRA"/>
</dbReference>
<dbReference type="Pfam" id="PF00392">
    <property type="entry name" value="GntR"/>
    <property type="match status" value="1"/>
</dbReference>
<name>A0A2M8VZ56_9BURK</name>
<dbReference type="InterPro" id="IPR036388">
    <property type="entry name" value="WH-like_DNA-bd_sf"/>
</dbReference>
<evidence type="ECO:0000256" key="1">
    <source>
        <dbReference type="ARBA" id="ARBA00023015"/>
    </source>
</evidence>
<dbReference type="Proteomes" id="UP000229366">
    <property type="component" value="Unassembled WGS sequence"/>
</dbReference>
<dbReference type="Gene3D" id="3.40.1410.10">
    <property type="entry name" value="Chorismate lyase-like"/>
    <property type="match status" value="1"/>
</dbReference>
<dbReference type="InterPro" id="IPR000524">
    <property type="entry name" value="Tscrpt_reg_HTH_GntR"/>
</dbReference>
<dbReference type="InterPro" id="IPR036390">
    <property type="entry name" value="WH_DNA-bd_sf"/>
</dbReference>
<dbReference type="AlphaFoldDB" id="A0A2M8VZ56"/>
<dbReference type="RefSeq" id="WP_100378861.1">
    <property type="nucleotide sequence ID" value="NZ_CBCSBW010000001.1"/>
</dbReference>
<dbReference type="SUPFAM" id="SSF46785">
    <property type="entry name" value="Winged helix' DNA-binding domain"/>
    <property type="match status" value="1"/>
</dbReference>
<feature type="domain" description="HTH gntR-type" evidence="4">
    <location>
        <begin position="4"/>
        <end position="72"/>
    </location>
</feature>
<sequence length="239" mass="27640">MKSLTAYQEVKQKITEDLVRGRFLMGQALPAEKDLSKELDVSIGTLRKAVDELVAEGIVVRRQGRGTYVAEHDLKRLLYYFFHVVKHDVDKKVNPQVELVSLNSAIASKEEAMKLRIKEGSPVWRITNRLSLEGQCVMIDHITLDKNRFKNLTRADFIYREGSIYQMYQMKFDQTVVKSNERLRAGLAGKQYGEWLEVRPDSPVLVIRRVALGIQDEPLEWRISTLNTDQHEYFSELVV</sequence>
<proteinExistence type="predicted"/>
<dbReference type="PANTHER" id="PTHR44846">
    <property type="entry name" value="MANNOSYL-D-GLYCERATE TRANSPORT/METABOLISM SYSTEM REPRESSOR MNGR-RELATED"/>
    <property type="match status" value="1"/>
</dbReference>
<dbReference type="GO" id="GO:0003677">
    <property type="term" value="F:DNA binding"/>
    <property type="evidence" value="ECO:0007669"/>
    <property type="project" value="UniProtKB-KW"/>
</dbReference>
<dbReference type="GO" id="GO:0045892">
    <property type="term" value="P:negative regulation of DNA-templated transcription"/>
    <property type="evidence" value="ECO:0007669"/>
    <property type="project" value="TreeGrafter"/>
</dbReference>
<dbReference type="Gene3D" id="1.10.10.10">
    <property type="entry name" value="Winged helix-like DNA-binding domain superfamily/Winged helix DNA-binding domain"/>
    <property type="match status" value="1"/>
</dbReference>
<evidence type="ECO:0000313" key="6">
    <source>
        <dbReference type="Proteomes" id="UP000229366"/>
    </source>
</evidence>
<keyword evidence="6" id="KW-1185">Reference proteome</keyword>
<evidence type="ECO:0000256" key="2">
    <source>
        <dbReference type="ARBA" id="ARBA00023125"/>
    </source>
</evidence>
<dbReference type="Pfam" id="PF07702">
    <property type="entry name" value="UTRA"/>
    <property type="match status" value="1"/>
</dbReference>
<keyword evidence="2" id="KW-0238">DNA-binding</keyword>
<dbReference type="InterPro" id="IPR050679">
    <property type="entry name" value="Bact_HTH_transcr_reg"/>
</dbReference>
<dbReference type="SMART" id="SM00345">
    <property type="entry name" value="HTH_GNTR"/>
    <property type="match status" value="1"/>
</dbReference>
<dbReference type="PANTHER" id="PTHR44846:SF1">
    <property type="entry name" value="MANNOSYL-D-GLYCERATE TRANSPORT_METABOLISM SYSTEM REPRESSOR MNGR-RELATED"/>
    <property type="match status" value="1"/>
</dbReference>
<dbReference type="EMBL" id="PGTX01000001">
    <property type="protein sequence ID" value="PJI83125.1"/>
    <property type="molecule type" value="Genomic_DNA"/>
</dbReference>
<evidence type="ECO:0000313" key="5">
    <source>
        <dbReference type="EMBL" id="PJI83125.1"/>
    </source>
</evidence>
<dbReference type="PRINTS" id="PR00035">
    <property type="entry name" value="HTHGNTR"/>
</dbReference>
<keyword evidence="1" id="KW-0805">Transcription regulation</keyword>
<evidence type="ECO:0000259" key="4">
    <source>
        <dbReference type="PROSITE" id="PS50949"/>
    </source>
</evidence>
<accession>A0A2M8VZ56</accession>
<protein>
    <submittedName>
        <fullName evidence="5">GntR family transcriptional regulator</fullName>
    </submittedName>
</protein>
<dbReference type="OrthoDB" id="2530535at2"/>